<sequence>MESTKSSLPSDFLWSFATAAYQIEGAVNENGRGPSIWDTFCKIPGKIAGCASGDVACDSYHRTHKDIALLKACGAPAYRFSISWSRIVPLGGRNDPINEKGLQFYLKFVDNLLAAGITPMVTLFHWDLPKELQKRYGGFLNKEEFVADFAHYARVVLKAFGSKVKYWITFNEPWCSIILGCNTGSFAPGRTSDRTKNPVGDGSTEPWIVGHSLLVAHGAAVKIYREEFKVQDGGEICITLNGDWAEPWDPENPADIEACDLKIEFAISWFADPIYLGKHPDCMMQQLGERLPATLEDIALVHGSNDFYGMNHYCANYIRAKMGPPEPTDVTGNLELLLEDKNGHSIGPVTQSPWLRPHAPGFRTLLKWLSDRYAFPKIYVTENGTSVLGENDLPLDRLLDYEFRVQYFRDYIGAMADAYTMDGVNVRAYMAWSLMDNFEWAEGYETRFSVTYVDYENDQKRIPKKSAKAIGQIFDALIEKK</sequence>
<dbReference type="SUPFAM" id="SSF51445">
    <property type="entry name" value="(Trans)glycosidases"/>
    <property type="match status" value="1"/>
</dbReference>
<evidence type="ECO:0000256" key="2">
    <source>
        <dbReference type="ARBA" id="ARBA00010838"/>
    </source>
</evidence>
<dbReference type="Gene3D" id="3.20.20.80">
    <property type="entry name" value="Glycosidases"/>
    <property type="match status" value="1"/>
</dbReference>
<evidence type="ECO:0000256" key="5">
    <source>
        <dbReference type="ARBA" id="ARBA00023295"/>
    </source>
</evidence>
<dbReference type="PRINTS" id="PR00131">
    <property type="entry name" value="GLHYDRLASE1"/>
</dbReference>
<dbReference type="Proteomes" id="UP001141434">
    <property type="component" value="Unassembled WGS sequence"/>
</dbReference>
<comment type="similarity">
    <text evidence="2 7">Belongs to the glycosyl hydrolase 1 family.</text>
</comment>
<dbReference type="EMBL" id="JAPMSZ010000009">
    <property type="protein sequence ID" value="KAJ5091350.1"/>
    <property type="molecule type" value="Genomic_DNA"/>
</dbReference>
<dbReference type="InterPro" id="IPR017853">
    <property type="entry name" value="GH"/>
</dbReference>
<dbReference type="Pfam" id="PF00232">
    <property type="entry name" value="Glyco_hydro_1"/>
    <property type="match status" value="1"/>
</dbReference>
<dbReference type="GO" id="GO:0080079">
    <property type="term" value="F:cellobiose glucosidase activity"/>
    <property type="evidence" value="ECO:0007669"/>
    <property type="project" value="UniProtKB-ARBA"/>
</dbReference>
<dbReference type="PANTHER" id="PTHR10353:SF36">
    <property type="entry name" value="LP05116P"/>
    <property type="match status" value="1"/>
</dbReference>
<keyword evidence="9" id="KW-1185">Reference proteome</keyword>
<name>A0A9W9K3F3_9EURO</name>
<evidence type="ECO:0000313" key="8">
    <source>
        <dbReference type="EMBL" id="KAJ5091350.1"/>
    </source>
</evidence>
<evidence type="ECO:0000256" key="3">
    <source>
        <dbReference type="ARBA" id="ARBA00012744"/>
    </source>
</evidence>
<comment type="catalytic activity">
    <reaction evidence="1">
        <text>Hydrolysis of terminal, non-reducing beta-D-glucosyl residues with release of beta-D-glucose.</text>
        <dbReference type="EC" id="3.2.1.21"/>
    </reaction>
</comment>
<reference evidence="8" key="1">
    <citation type="submission" date="2022-11" db="EMBL/GenBank/DDBJ databases">
        <authorList>
            <person name="Petersen C."/>
        </authorList>
    </citation>
    <scope>NUCLEOTIDE SEQUENCE</scope>
    <source>
        <strain evidence="8">IBT 34128</strain>
    </source>
</reference>
<evidence type="ECO:0000313" key="9">
    <source>
        <dbReference type="Proteomes" id="UP001141434"/>
    </source>
</evidence>
<accession>A0A9W9K3F3</accession>
<dbReference type="FunFam" id="3.20.20.80:FF:000011">
    <property type="entry name" value="Cytosolic beta-glucosidase"/>
    <property type="match status" value="1"/>
</dbReference>
<comment type="caution">
    <text evidence="8">The sequence shown here is derived from an EMBL/GenBank/DDBJ whole genome shotgun (WGS) entry which is preliminary data.</text>
</comment>
<dbReference type="PROSITE" id="PS00653">
    <property type="entry name" value="GLYCOSYL_HYDROL_F1_2"/>
    <property type="match status" value="1"/>
</dbReference>
<dbReference type="PANTHER" id="PTHR10353">
    <property type="entry name" value="GLYCOSYL HYDROLASE"/>
    <property type="match status" value="1"/>
</dbReference>
<organism evidence="8 9">
    <name type="scientific">Penicillium alfredii</name>
    <dbReference type="NCBI Taxonomy" id="1506179"/>
    <lineage>
        <taxon>Eukaryota</taxon>
        <taxon>Fungi</taxon>
        <taxon>Dikarya</taxon>
        <taxon>Ascomycota</taxon>
        <taxon>Pezizomycotina</taxon>
        <taxon>Eurotiomycetes</taxon>
        <taxon>Eurotiomycetidae</taxon>
        <taxon>Eurotiales</taxon>
        <taxon>Aspergillaceae</taxon>
        <taxon>Penicillium</taxon>
    </lineage>
</organism>
<comment type="function">
    <text evidence="6">Plays an important role in cellulose degradation. Shows hydrolytic activity against several glycosidic compounds.</text>
</comment>
<dbReference type="EC" id="3.2.1.21" evidence="3"/>
<gene>
    <name evidence="8" type="ORF">NUU61_006220</name>
</gene>
<dbReference type="InterPro" id="IPR001360">
    <property type="entry name" value="Glyco_hydro_1"/>
</dbReference>
<reference evidence="8" key="2">
    <citation type="journal article" date="2023" name="IMA Fungus">
        <title>Comparative genomic study of the Penicillium genus elucidates a diverse pangenome and 15 lateral gene transfer events.</title>
        <authorList>
            <person name="Petersen C."/>
            <person name="Sorensen T."/>
            <person name="Nielsen M.R."/>
            <person name="Sondergaard T.E."/>
            <person name="Sorensen J.L."/>
            <person name="Fitzpatrick D.A."/>
            <person name="Frisvad J.C."/>
            <person name="Nielsen K.L."/>
        </authorList>
    </citation>
    <scope>NUCLEOTIDE SEQUENCE</scope>
    <source>
        <strain evidence="8">IBT 34128</strain>
    </source>
</reference>
<evidence type="ECO:0000256" key="4">
    <source>
        <dbReference type="ARBA" id="ARBA00022801"/>
    </source>
</evidence>
<evidence type="ECO:0000256" key="1">
    <source>
        <dbReference type="ARBA" id="ARBA00000448"/>
    </source>
</evidence>
<evidence type="ECO:0000256" key="7">
    <source>
        <dbReference type="RuleBase" id="RU003690"/>
    </source>
</evidence>
<evidence type="ECO:0000256" key="6">
    <source>
        <dbReference type="ARBA" id="ARBA00056775"/>
    </source>
</evidence>
<dbReference type="OrthoDB" id="65569at2759"/>
<dbReference type="RefSeq" id="XP_056509548.1">
    <property type="nucleotide sequence ID" value="XM_056656748.1"/>
</dbReference>
<dbReference type="GeneID" id="81395917"/>
<keyword evidence="5" id="KW-0326">Glycosidase</keyword>
<dbReference type="InterPro" id="IPR033132">
    <property type="entry name" value="GH_1_N_CS"/>
</dbReference>
<dbReference type="AlphaFoldDB" id="A0A9W9K3F3"/>
<keyword evidence="4" id="KW-0378">Hydrolase</keyword>
<protein>
    <recommendedName>
        <fullName evidence="3">beta-glucosidase</fullName>
        <ecNumber evidence="3">3.2.1.21</ecNumber>
    </recommendedName>
</protein>
<dbReference type="GO" id="GO:0030245">
    <property type="term" value="P:cellulose catabolic process"/>
    <property type="evidence" value="ECO:0007669"/>
    <property type="project" value="UniProtKB-ARBA"/>
</dbReference>
<proteinExistence type="inferred from homology"/>